<organism evidence="11 12">
    <name type="scientific">Klebsiella pneumoniae subsp. ozaenae</name>
    <dbReference type="NCBI Taxonomy" id="574"/>
    <lineage>
        <taxon>Bacteria</taxon>
        <taxon>Pseudomonadati</taxon>
        <taxon>Pseudomonadota</taxon>
        <taxon>Gammaproteobacteria</taxon>
        <taxon>Enterobacterales</taxon>
        <taxon>Enterobacteriaceae</taxon>
        <taxon>Klebsiella/Raoultella group</taxon>
        <taxon>Klebsiella</taxon>
        <taxon>Klebsiella pneumoniae complex</taxon>
    </lineage>
</organism>
<evidence type="ECO:0000313" key="11">
    <source>
        <dbReference type="EMBL" id="STU69840.1"/>
    </source>
</evidence>
<evidence type="ECO:0000256" key="6">
    <source>
        <dbReference type="ARBA" id="ARBA00022989"/>
    </source>
</evidence>
<dbReference type="GO" id="GO:0016887">
    <property type="term" value="F:ATP hydrolysis activity"/>
    <property type="evidence" value="ECO:0007669"/>
    <property type="project" value="InterPro"/>
</dbReference>
<dbReference type="GO" id="GO:0055085">
    <property type="term" value="P:transmembrane transport"/>
    <property type="evidence" value="ECO:0007669"/>
    <property type="project" value="InterPro"/>
</dbReference>
<keyword evidence="2 9" id="KW-0813">Transport</keyword>
<evidence type="ECO:0000256" key="2">
    <source>
        <dbReference type="ARBA" id="ARBA00022448"/>
    </source>
</evidence>
<gene>
    <name evidence="11" type="primary">sapC</name>
    <name evidence="11" type="ORF">NCTC5050_02082</name>
</gene>
<name>A0A377ZH37_KLEPO</name>
<reference evidence="11 12" key="1">
    <citation type="submission" date="2018-06" db="EMBL/GenBank/DDBJ databases">
        <authorList>
            <consortium name="Pathogen Informatics"/>
            <person name="Doyle S."/>
        </authorList>
    </citation>
    <scope>NUCLEOTIDE SEQUENCE [LARGE SCALE GENOMIC DNA]</scope>
    <source>
        <strain evidence="11 12">NCTC5050</strain>
    </source>
</reference>
<feature type="transmembrane region" description="Helical" evidence="9">
    <location>
        <begin position="261"/>
        <end position="284"/>
    </location>
</feature>
<dbReference type="FunFam" id="1.10.3720.10:FF:000019">
    <property type="entry name" value="Antimicrobial peptide ABC transporter permease SapC"/>
    <property type="match status" value="1"/>
</dbReference>
<evidence type="ECO:0000313" key="12">
    <source>
        <dbReference type="Proteomes" id="UP000255382"/>
    </source>
</evidence>
<evidence type="ECO:0000256" key="5">
    <source>
        <dbReference type="ARBA" id="ARBA00022692"/>
    </source>
</evidence>
<dbReference type="Proteomes" id="UP000255382">
    <property type="component" value="Unassembled WGS sequence"/>
</dbReference>
<dbReference type="SUPFAM" id="SSF52540">
    <property type="entry name" value="P-loop containing nucleoside triphosphate hydrolases"/>
    <property type="match status" value="1"/>
</dbReference>
<protein>
    <submittedName>
        <fullName evidence="11">Peptide transport system permease protein sapC</fullName>
    </submittedName>
</protein>
<dbReference type="Pfam" id="PF12911">
    <property type="entry name" value="OppC_N"/>
    <property type="match status" value="1"/>
</dbReference>
<accession>A0A377ZH37</accession>
<feature type="transmembrane region" description="Helical" evidence="9">
    <location>
        <begin position="99"/>
        <end position="123"/>
    </location>
</feature>
<dbReference type="InterPro" id="IPR003439">
    <property type="entry name" value="ABC_transporter-like_ATP-bd"/>
</dbReference>
<feature type="transmembrane region" description="Helical" evidence="9">
    <location>
        <begin position="221"/>
        <end position="241"/>
    </location>
</feature>
<dbReference type="SUPFAM" id="SSF161098">
    <property type="entry name" value="MetI-like"/>
    <property type="match status" value="1"/>
</dbReference>
<dbReference type="Gene3D" id="1.10.3720.10">
    <property type="entry name" value="MetI-like"/>
    <property type="match status" value="1"/>
</dbReference>
<dbReference type="InterPro" id="IPR000515">
    <property type="entry name" value="MetI-like"/>
</dbReference>
<evidence type="ECO:0000259" key="10">
    <source>
        <dbReference type="PROSITE" id="PS50928"/>
    </source>
</evidence>
<dbReference type="CDD" id="cd06261">
    <property type="entry name" value="TM_PBP2"/>
    <property type="match status" value="1"/>
</dbReference>
<feature type="transmembrane region" description="Helical" evidence="9">
    <location>
        <begin position="189"/>
        <end position="209"/>
    </location>
</feature>
<sequence>MPYDSVYLEKRPPGALRTVWRKFYGDTTAMIGLYGCAGLLLLCVFGGWFAPYGIDQQFLGYQLLPPSWSRYGEVSFFLGTDDLGRDVLSRLLSGAAPTVGGAFVVTLGATLFGLVLGVIAGSTHGLRSAVMNHILDTLLSIPSLLLAIIVVAFAGPHLSHAMFAVWLALLPRMVRSVYSMVHDELEKEYIIAARLDGASTLNILLFAILPNIASGLVTEITRALSMAILDIAALGFLDLGAQLPSPEWGAMLGDALELIYVAPWTVMLPGAAIMLSVLLVNLLGRRYSPGDHCRGRIMPLLDIRHLTIEFKTSEGWVKAVDRVSLTLTEGEIRGLVGESGSGKSLIAKAICGVTKDNWRVTADRMRFDDIDLLRLSNRERRKLIGHNVSMIFQEPSRASIPLSASASS</sequence>
<evidence type="ECO:0000256" key="3">
    <source>
        <dbReference type="ARBA" id="ARBA00022475"/>
    </source>
</evidence>
<feature type="transmembrane region" description="Helical" evidence="9">
    <location>
        <begin position="144"/>
        <end position="169"/>
    </location>
</feature>
<keyword evidence="6 9" id="KW-1133">Transmembrane helix</keyword>
<comment type="similarity">
    <text evidence="8">Belongs to the binding-protein-dependent transport system permease family. OppBC subfamily.</text>
</comment>
<evidence type="ECO:0000256" key="7">
    <source>
        <dbReference type="ARBA" id="ARBA00023136"/>
    </source>
</evidence>
<keyword evidence="4" id="KW-0997">Cell inner membrane</keyword>
<keyword evidence="12" id="KW-1185">Reference proteome</keyword>
<dbReference type="GO" id="GO:0005886">
    <property type="term" value="C:plasma membrane"/>
    <property type="evidence" value="ECO:0007669"/>
    <property type="project" value="UniProtKB-SubCell"/>
</dbReference>
<dbReference type="NCBIfam" id="NF011691">
    <property type="entry name" value="PRK15111.1"/>
    <property type="match status" value="1"/>
</dbReference>
<dbReference type="Pfam" id="PF00528">
    <property type="entry name" value="BPD_transp_1"/>
    <property type="match status" value="1"/>
</dbReference>
<dbReference type="InterPro" id="IPR025966">
    <property type="entry name" value="OppC_N"/>
</dbReference>
<keyword evidence="7 9" id="KW-0472">Membrane</keyword>
<evidence type="ECO:0000256" key="8">
    <source>
        <dbReference type="ARBA" id="ARBA00024202"/>
    </source>
</evidence>
<dbReference type="PANTHER" id="PTHR43386">
    <property type="entry name" value="OLIGOPEPTIDE TRANSPORT SYSTEM PERMEASE PROTEIN APPC"/>
    <property type="match status" value="1"/>
</dbReference>
<dbReference type="Gene3D" id="3.40.50.300">
    <property type="entry name" value="P-loop containing nucleotide triphosphate hydrolases"/>
    <property type="match status" value="1"/>
</dbReference>
<dbReference type="InterPro" id="IPR027417">
    <property type="entry name" value="P-loop_NTPase"/>
</dbReference>
<dbReference type="InterPro" id="IPR035906">
    <property type="entry name" value="MetI-like_sf"/>
</dbReference>
<comment type="subcellular location">
    <subcellularLocation>
        <location evidence="1">Cell inner membrane</location>
        <topology evidence="1">Multi-pass membrane protein</topology>
    </subcellularLocation>
    <subcellularLocation>
        <location evidence="9">Cell membrane</location>
        <topology evidence="9">Multi-pass membrane protein</topology>
    </subcellularLocation>
</comment>
<evidence type="ECO:0000256" key="9">
    <source>
        <dbReference type="RuleBase" id="RU363032"/>
    </source>
</evidence>
<feature type="domain" description="ABC transmembrane type-1" evidence="10">
    <location>
        <begin position="99"/>
        <end position="284"/>
    </location>
</feature>
<dbReference type="AlphaFoldDB" id="A0A377ZH37"/>
<dbReference type="EMBL" id="UGLZ01000004">
    <property type="protein sequence ID" value="STU69840.1"/>
    <property type="molecule type" value="Genomic_DNA"/>
</dbReference>
<evidence type="ECO:0000256" key="1">
    <source>
        <dbReference type="ARBA" id="ARBA00004429"/>
    </source>
</evidence>
<dbReference type="InterPro" id="IPR050366">
    <property type="entry name" value="BP-dependent_transpt_permease"/>
</dbReference>
<dbReference type="PROSITE" id="PS50928">
    <property type="entry name" value="ABC_TM1"/>
    <property type="match status" value="1"/>
</dbReference>
<proteinExistence type="inferred from homology"/>
<keyword evidence="5 9" id="KW-0812">Transmembrane</keyword>
<dbReference type="PANTHER" id="PTHR43386:SF5">
    <property type="entry name" value="PUTRESCINE EXPORT SYSTEM PERMEASE PROTEIN SAPC"/>
    <property type="match status" value="1"/>
</dbReference>
<evidence type="ECO:0000256" key="4">
    <source>
        <dbReference type="ARBA" id="ARBA00022519"/>
    </source>
</evidence>
<dbReference type="Pfam" id="PF00005">
    <property type="entry name" value="ABC_tran"/>
    <property type="match status" value="1"/>
</dbReference>
<feature type="transmembrane region" description="Helical" evidence="9">
    <location>
        <begin position="31"/>
        <end position="54"/>
    </location>
</feature>
<keyword evidence="3" id="KW-1003">Cell membrane</keyword>
<dbReference type="GO" id="GO:0005524">
    <property type="term" value="F:ATP binding"/>
    <property type="evidence" value="ECO:0007669"/>
    <property type="project" value="InterPro"/>
</dbReference>